<reference evidence="5" key="1">
    <citation type="journal article" date="2021" name="J Fungi (Basel)">
        <title>Virulence traits and population genomics of the black yeast Aureobasidium melanogenum.</title>
        <authorList>
            <person name="Cernosa A."/>
            <person name="Sun X."/>
            <person name="Gostincar C."/>
            <person name="Fang C."/>
            <person name="Gunde-Cimerman N."/>
            <person name="Song Z."/>
        </authorList>
    </citation>
    <scope>NUCLEOTIDE SEQUENCE</scope>
    <source>
        <strain evidence="5">EXF-9298</strain>
    </source>
</reference>
<proteinExistence type="predicted"/>
<evidence type="ECO:0000256" key="1">
    <source>
        <dbReference type="ARBA" id="ARBA00023002"/>
    </source>
</evidence>
<dbReference type="Proteomes" id="UP000729357">
    <property type="component" value="Unassembled WGS sequence"/>
</dbReference>
<protein>
    <submittedName>
        <fullName evidence="5">Maleylacetate reductase</fullName>
    </submittedName>
</protein>
<dbReference type="Pfam" id="PF25137">
    <property type="entry name" value="ADH_Fe_C"/>
    <property type="match status" value="1"/>
</dbReference>
<evidence type="ECO:0000259" key="3">
    <source>
        <dbReference type="Pfam" id="PF00465"/>
    </source>
</evidence>
<evidence type="ECO:0000313" key="6">
    <source>
        <dbReference type="Proteomes" id="UP000729357"/>
    </source>
</evidence>
<dbReference type="Gene3D" id="3.40.50.1970">
    <property type="match status" value="1"/>
</dbReference>
<organism evidence="5 6">
    <name type="scientific">Aureobasidium melanogenum</name>
    <name type="common">Aureobasidium pullulans var. melanogenum</name>
    <dbReference type="NCBI Taxonomy" id="46634"/>
    <lineage>
        <taxon>Eukaryota</taxon>
        <taxon>Fungi</taxon>
        <taxon>Dikarya</taxon>
        <taxon>Ascomycota</taxon>
        <taxon>Pezizomycotina</taxon>
        <taxon>Dothideomycetes</taxon>
        <taxon>Dothideomycetidae</taxon>
        <taxon>Dothideales</taxon>
        <taxon>Saccotheciaceae</taxon>
        <taxon>Aureobasidium</taxon>
    </lineage>
</organism>
<comment type="caution">
    <text evidence="5">The sequence shown here is derived from an EMBL/GenBank/DDBJ whole genome shotgun (WGS) entry which is preliminary data.</text>
</comment>
<accession>A0A9P8K1S7</accession>
<dbReference type="PANTHER" id="PTHR11496">
    <property type="entry name" value="ALCOHOL DEHYDROGENASE"/>
    <property type="match status" value="1"/>
</dbReference>
<sequence>MLNFIYNASPMRVLYGEGSTERLPSEISRLKKCRPLLLSTPHRKNNLADLVKILEKSSILVAGTFDGAVMHTPVAVTETALSHIENLAADCIISYGGGSTIGLGKALSIRTRLPHIAIPSTYAGSEMTPILGETKDGLKTTRSDPAILPTTVIYDVRTTLTLPVGVSMTSGINAIAHAIEALYAKNINPLIEMLALEGIRRLTEALPHVATEPNDLTARSAAQYGAWLCGICLGSVGMGLHHKLCHTLGGSWNLPHAETHTIVLPHALAYNAPAIPQVMVKLAAVIPDSEGNAIEGLEKLLEKVGFKKGLKDYGMQEHDIAEAAQIAAQSQYPNVREIEATKITEVIRRCWAGEPARPDL</sequence>
<dbReference type="GO" id="GO:0046872">
    <property type="term" value="F:metal ion binding"/>
    <property type="evidence" value="ECO:0007669"/>
    <property type="project" value="InterPro"/>
</dbReference>
<dbReference type="GO" id="GO:0004022">
    <property type="term" value="F:alcohol dehydrogenase (NAD+) activity"/>
    <property type="evidence" value="ECO:0007669"/>
    <property type="project" value="TreeGrafter"/>
</dbReference>
<dbReference type="GO" id="GO:0018506">
    <property type="term" value="F:maleylacetate reductase activity"/>
    <property type="evidence" value="ECO:0007669"/>
    <property type="project" value="InterPro"/>
</dbReference>
<keyword evidence="6" id="KW-1185">Reference proteome</keyword>
<evidence type="ECO:0000256" key="2">
    <source>
        <dbReference type="ARBA" id="ARBA00023027"/>
    </source>
</evidence>
<keyword evidence="2" id="KW-0520">NAD</keyword>
<dbReference type="InterPro" id="IPR034786">
    <property type="entry name" value="MAR"/>
</dbReference>
<dbReference type="InterPro" id="IPR001670">
    <property type="entry name" value="ADH_Fe/GldA"/>
</dbReference>
<dbReference type="Pfam" id="PF00465">
    <property type="entry name" value="Fe-ADH"/>
    <property type="match status" value="1"/>
</dbReference>
<dbReference type="PANTHER" id="PTHR11496:SF105">
    <property type="entry name" value="REDUCTASE, PUTATIVE (AFU_ORTHOLOGUE AFUA_6G07090)-RELATED"/>
    <property type="match status" value="1"/>
</dbReference>
<feature type="non-terminal residue" evidence="5">
    <location>
        <position position="1"/>
    </location>
</feature>
<feature type="domain" description="Fe-containing alcohol dehydrogenase-like C-terminal" evidence="4">
    <location>
        <begin position="168"/>
        <end position="349"/>
    </location>
</feature>
<dbReference type="GO" id="GO:0005739">
    <property type="term" value="C:mitochondrion"/>
    <property type="evidence" value="ECO:0007669"/>
    <property type="project" value="TreeGrafter"/>
</dbReference>
<dbReference type="InterPro" id="IPR056798">
    <property type="entry name" value="ADH_Fe_C"/>
</dbReference>
<dbReference type="EMBL" id="JAHFXS010000032">
    <property type="protein sequence ID" value="KAG9990415.1"/>
    <property type="molecule type" value="Genomic_DNA"/>
</dbReference>
<dbReference type="CDD" id="cd08177">
    <property type="entry name" value="MAR"/>
    <property type="match status" value="1"/>
</dbReference>
<evidence type="ECO:0000259" key="4">
    <source>
        <dbReference type="Pfam" id="PF25137"/>
    </source>
</evidence>
<gene>
    <name evidence="5" type="ORF">KCU98_g1153</name>
</gene>
<dbReference type="InterPro" id="IPR039697">
    <property type="entry name" value="Alcohol_dehydrogenase_Fe"/>
</dbReference>
<reference evidence="5" key="2">
    <citation type="submission" date="2021-08" db="EMBL/GenBank/DDBJ databases">
        <authorList>
            <person name="Gostincar C."/>
            <person name="Sun X."/>
            <person name="Song Z."/>
            <person name="Gunde-Cimerman N."/>
        </authorList>
    </citation>
    <scope>NUCLEOTIDE SEQUENCE</scope>
    <source>
        <strain evidence="5">EXF-9298</strain>
    </source>
</reference>
<dbReference type="Gene3D" id="1.20.1090.10">
    <property type="entry name" value="Dehydroquinate synthase-like - alpha domain"/>
    <property type="match status" value="1"/>
</dbReference>
<name>A0A9P8K1S7_AURME</name>
<evidence type="ECO:0000313" key="5">
    <source>
        <dbReference type="EMBL" id="KAG9990415.1"/>
    </source>
</evidence>
<dbReference type="SUPFAM" id="SSF56796">
    <property type="entry name" value="Dehydroquinate synthase-like"/>
    <property type="match status" value="1"/>
</dbReference>
<dbReference type="AlphaFoldDB" id="A0A9P8K1S7"/>
<keyword evidence="1" id="KW-0560">Oxidoreductase</keyword>
<feature type="domain" description="Alcohol dehydrogenase iron-type/glycerol dehydrogenase GldA" evidence="3">
    <location>
        <begin position="10"/>
        <end position="155"/>
    </location>
</feature>